<name>A0ABU2K0P5_9ACTN</name>
<dbReference type="Proteomes" id="UP001183410">
    <property type="component" value="Unassembled WGS sequence"/>
</dbReference>
<comment type="caution">
    <text evidence="3">The sequence shown here is derived from an EMBL/GenBank/DDBJ whole genome shotgun (WGS) entry which is preliminary data.</text>
</comment>
<feature type="domain" description="WYL" evidence="2">
    <location>
        <begin position="37"/>
        <end position="86"/>
    </location>
</feature>
<feature type="compositionally biased region" description="Basic and acidic residues" evidence="1">
    <location>
        <begin position="31"/>
        <end position="42"/>
    </location>
</feature>
<evidence type="ECO:0000256" key="1">
    <source>
        <dbReference type="SAM" id="MobiDB-lite"/>
    </source>
</evidence>
<gene>
    <name evidence="3" type="ORF">RM844_31585</name>
</gene>
<protein>
    <submittedName>
        <fullName evidence="3">WYL domain-containing protein</fullName>
    </submittedName>
</protein>
<evidence type="ECO:0000313" key="4">
    <source>
        <dbReference type="Proteomes" id="UP001183410"/>
    </source>
</evidence>
<feature type="region of interest" description="Disordered" evidence="1">
    <location>
        <begin position="195"/>
        <end position="257"/>
    </location>
</feature>
<accession>A0ABU2K0P5</accession>
<feature type="compositionally biased region" description="Low complexity" evidence="1">
    <location>
        <begin position="85"/>
        <end position="104"/>
    </location>
</feature>
<proteinExistence type="predicted"/>
<organism evidence="3 4">
    <name type="scientific">Streptomyces chisholmiae</name>
    <dbReference type="NCBI Taxonomy" id="3075540"/>
    <lineage>
        <taxon>Bacteria</taxon>
        <taxon>Bacillati</taxon>
        <taxon>Actinomycetota</taxon>
        <taxon>Actinomycetes</taxon>
        <taxon>Kitasatosporales</taxon>
        <taxon>Streptomycetaceae</taxon>
        <taxon>Streptomyces</taxon>
    </lineage>
</organism>
<evidence type="ECO:0000259" key="2">
    <source>
        <dbReference type="Pfam" id="PF13280"/>
    </source>
</evidence>
<feature type="compositionally biased region" description="Polar residues" evidence="1">
    <location>
        <begin position="238"/>
        <end position="251"/>
    </location>
</feature>
<dbReference type="InterPro" id="IPR026881">
    <property type="entry name" value="WYL_dom"/>
</dbReference>
<keyword evidence="4" id="KW-1185">Reference proteome</keyword>
<feature type="compositionally biased region" description="Pro residues" evidence="1">
    <location>
        <begin position="1"/>
        <end position="12"/>
    </location>
</feature>
<feature type="region of interest" description="Disordered" evidence="1">
    <location>
        <begin position="85"/>
        <end position="106"/>
    </location>
</feature>
<reference evidence="4" key="1">
    <citation type="submission" date="2023-07" db="EMBL/GenBank/DDBJ databases">
        <title>30 novel species of actinomycetes from the DSMZ collection.</title>
        <authorList>
            <person name="Nouioui I."/>
        </authorList>
    </citation>
    <scope>NUCLEOTIDE SEQUENCE [LARGE SCALE GENOMIC DNA]</scope>
    <source>
        <strain evidence="4">DSM 44915</strain>
    </source>
</reference>
<evidence type="ECO:0000313" key="3">
    <source>
        <dbReference type="EMBL" id="MDT0270821.1"/>
    </source>
</evidence>
<feature type="region of interest" description="Disordered" evidence="1">
    <location>
        <begin position="1"/>
        <end position="55"/>
    </location>
</feature>
<dbReference type="EMBL" id="JAVREO010000038">
    <property type="protein sequence ID" value="MDT0270821.1"/>
    <property type="molecule type" value="Genomic_DNA"/>
</dbReference>
<feature type="compositionally biased region" description="Basic residues" evidence="1">
    <location>
        <begin position="217"/>
        <end position="226"/>
    </location>
</feature>
<sequence length="257" mass="27838">MVGPRGPLPPGGGTPRDRRGGPPRPRPPRRPGREGPRFDHRAWPGAPDWSSRRARPHHLVPRRTRWCPVAWGVDRDDWRTLRVGRLGPRTPGGPRRTPRELPGGDVSALVTSRFGGNDGTGTDGPCRGAAVLRPTGRRGGVVRRGRRVEEGSGALPARPRLLVVDRTRHPPPPVGRRVRGLVGRPRLTAAFADLAPRGPRGTRRRAARPPGRDRLSRRAPGCRRHLGGGARAAGQCRSPIQRSISSATGPASSLRMV</sequence>
<dbReference type="Pfam" id="PF13280">
    <property type="entry name" value="WYL"/>
    <property type="match status" value="1"/>
</dbReference>
<dbReference type="RefSeq" id="WP_311670885.1">
    <property type="nucleotide sequence ID" value="NZ_JAVREO010000038.1"/>
</dbReference>